<dbReference type="GO" id="GO:0008033">
    <property type="term" value="P:tRNA processing"/>
    <property type="evidence" value="ECO:0007669"/>
    <property type="project" value="UniProtKB-KW"/>
</dbReference>
<dbReference type="GO" id="GO:0003723">
    <property type="term" value="F:RNA binding"/>
    <property type="evidence" value="ECO:0007669"/>
    <property type="project" value="TreeGrafter"/>
</dbReference>
<dbReference type="InterPro" id="IPR016195">
    <property type="entry name" value="Pol/histidinol_Pase-like"/>
</dbReference>
<dbReference type="GO" id="GO:0005655">
    <property type="term" value="C:nucleolar ribonuclease P complex"/>
    <property type="evidence" value="ECO:0007669"/>
    <property type="project" value="TreeGrafter"/>
</dbReference>
<dbReference type="SUPFAM" id="SSF89550">
    <property type="entry name" value="PHP domain-like"/>
    <property type="match status" value="1"/>
</dbReference>
<comment type="similarity">
    <text evidence="2">Belongs to the eukaryotic/archaeal RNase P protein component 3 family.</text>
</comment>
<evidence type="ECO:0000256" key="2">
    <source>
        <dbReference type="ARBA" id="ARBA00007331"/>
    </source>
</evidence>
<dbReference type="STRING" id="246437.L9KV55"/>
<accession>L9KV55</accession>
<keyword evidence="3" id="KW-0819">tRNA processing</keyword>
<reference evidence="5" key="2">
    <citation type="journal article" date="2013" name="Nat. Commun.">
        <title>Genome of the Chinese tree shrew.</title>
        <authorList>
            <person name="Fan Y."/>
            <person name="Huang Z.Y."/>
            <person name="Cao C.C."/>
            <person name="Chen C.S."/>
            <person name="Chen Y.X."/>
            <person name="Fan D.D."/>
            <person name="He J."/>
            <person name="Hou H.L."/>
            <person name="Hu L."/>
            <person name="Hu X.T."/>
            <person name="Jiang X.T."/>
            <person name="Lai R."/>
            <person name="Lang Y.S."/>
            <person name="Liang B."/>
            <person name="Liao S.G."/>
            <person name="Mu D."/>
            <person name="Ma Y.Y."/>
            <person name="Niu Y.Y."/>
            <person name="Sun X.Q."/>
            <person name="Xia J.Q."/>
            <person name="Xiao J."/>
            <person name="Xiong Z.Q."/>
            <person name="Xu L."/>
            <person name="Yang L."/>
            <person name="Zhang Y."/>
            <person name="Zhao W."/>
            <person name="Zhao X.D."/>
            <person name="Zheng Y.T."/>
            <person name="Zhou J.M."/>
            <person name="Zhu Y.B."/>
            <person name="Zhang G.J."/>
            <person name="Wang J."/>
            <person name="Yao Y.G."/>
        </authorList>
    </citation>
    <scope>NUCLEOTIDE SEQUENCE [LARGE SCALE GENOMIC DNA]</scope>
</reference>
<dbReference type="FunCoup" id="L9KV55">
    <property type="interactions" value="1367"/>
</dbReference>
<keyword evidence="5" id="KW-1185">Reference proteome</keyword>
<gene>
    <name evidence="4" type="ORF">TREES_T100006493</name>
</gene>
<dbReference type="AlphaFoldDB" id="L9KV55"/>
<evidence type="ECO:0000256" key="1">
    <source>
        <dbReference type="ARBA" id="ARBA00004123"/>
    </source>
</evidence>
<comment type="subcellular location">
    <subcellularLocation>
        <location evidence="1">Nucleus</location>
    </subcellularLocation>
</comment>
<proteinExistence type="inferred from homology"/>
<evidence type="ECO:0000313" key="4">
    <source>
        <dbReference type="EMBL" id="ELW66696.1"/>
    </source>
</evidence>
<name>L9KV55_TUPCH</name>
<protein>
    <submittedName>
        <fullName evidence="4">Ribonuclease P protein subunit p30</fullName>
    </submittedName>
</protein>
<sequence length="113" mass="12685">MAVFADLDLRVSSDLKALRGLVETAAHLGYSVVALNHVIDFKEKKQEIEKPVAVSELFTTLPIVQVACTHLDVDLVCITVTEKLPFYFKRPPINVFQNQKLEEEKYKSAPVAN</sequence>
<evidence type="ECO:0000256" key="3">
    <source>
        <dbReference type="ARBA" id="ARBA00022694"/>
    </source>
</evidence>
<dbReference type="InterPro" id="IPR002738">
    <property type="entry name" value="RNase_P_p30"/>
</dbReference>
<dbReference type="EMBL" id="KB320639">
    <property type="protein sequence ID" value="ELW66696.1"/>
    <property type="molecule type" value="Genomic_DNA"/>
</dbReference>
<dbReference type="PANTHER" id="PTHR13031:SF0">
    <property type="entry name" value="RIBONUCLEASE P PROTEIN SUBUNIT P30"/>
    <property type="match status" value="1"/>
</dbReference>
<dbReference type="PANTHER" id="PTHR13031">
    <property type="entry name" value="RIBONUCLEASE P SUBUNIT P30"/>
    <property type="match status" value="1"/>
</dbReference>
<dbReference type="Proteomes" id="UP000011518">
    <property type="component" value="Unassembled WGS sequence"/>
</dbReference>
<dbReference type="InParanoid" id="L9KV55"/>
<evidence type="ECO:0000313" key="5">
    <source>
        <dbReference type="Proteomes" id="UP000011518"/>
    </source>
</evidence>
<organism evidence="4 5">
    <name type="scientific">Tupaia chinensis</name>
    <name type="common">Chinese tree shrew</name>
    <name type="synonym">Tupaia belangeri chinensis</name>
    <dbReference type="NCBI Taxonomy" id="246437"/>
    <lineage>
        <taxon>Eukaryota</taxon>
        <taxon>Metazoa</taxon>
        <taxon>Chordata</taxon>
        <taxon>Craniata</taxon>
        <taxon>Vertebrata</taxon>
        <taxon>Euteleostomi</taxon>
        <taxon>Mammalia</taxon>
        <taxon>Eutheria</taxon>
        <taxon>Euarchontoglires</taxon>
        <taxon>Scandentia</taxon>
        <taxon>Tupaiidae</taxon>
        <taxon>Tupaia</taxon>
    </lineage>
</organism>
<reference evidence="5" key="1">
    <citation type="submission" date="2012-07" db="EMBL/GenBank/DDBJ databases">
        <title>Genome of the Chinese tree shrew, a rising model animal genetically related to primates.</title>
        <authorList>
            <person name="Zhang G."/>
            <person name="Fan Y."/>
            <person name="Yao Y."/>
            <person name="Huang Z."/>
        </authorList>
    </citation>
    <scope>NUCLEOTIDE SEQUENCE [LARGE SCALE GENOMIC DNA]</scope>
</reference>